<protein>
    <submittedName>
        <fullName evidence="3">Uncharacterized protein</fullName>
    </submittedName>
</protein>
<feature type="region of interest" description="Disordered" evidence="2">
    <location>
        <begin position="1001"/>
        <end position="1020"/>
    </location>
</feature>
<dbReference type="GO" id="GO:0031209">
    <property type="term" value="C:SCAR complex"/>
    <property type="evidence" value="ECO:0007669"/>
    <property type="project" value="TreeGrafter"/>
</dbReference>
<evidence type="ECO:0000256" key="2">
    <source>
        <dbReference type="SAM" id="MobiDB-lite"/>
    </source>
</evidence>
<feature type="compositionally biased region" description="Polar residues" evidence="2">
    <location>
        <begin position="575"/>
        <end position="587"/>
    </location>
</feature>
<dbReference type="GO" id="GO:0030031">
    <property type="term" value="P:cell projection assembly"/>
    <property type="evidence" value="ECO:0007669"/>
    <property type="project" value="TreeGrafter"/>
</dbReference>
<dbReference type="EMBL" id="FNXT01000013">
    <property type="protein sequence ID" value="SZX59636.1"/>
    <property type="molecule type" value="Genomic_DNA"/>
</dbReference>
<dbReference type="GO" id="GO:0030866">
    <property type="term" value="P:cortical actin cytoskeleton organization"/>
    <property type="evidence" value="ECO:0007669"/>
    <property type="project" value="TreeGrafter"/>
</dbReference>
<dbReference type="InterPro" id="IPR019137">
    <property type="entry name" value="Nck-associated_protein-1"/>
</dbReference>
<dbReference type="PANTHER" id="PTHR12093">
    <property type="entry name" value="NCK-ASSOCIATED PROTEIN 1"/>
    <property type="match status" value="1"/>
</dbReference>
<dbReference type="STRING" id="3088.A0A383V5I6"/>
<sequence length="1416" mass="150670">MPHPPLKRVTSGGGAGAGMEEALRYNQHLQFCKQLQALQRQLCEETQLSSELLSSLYALGKYHQTPASCLTQLAAAFPEFAAKLQRSVKPHPLKELHVEQLEGDAVEAVMANAENFAMVLQPMYKALQELGKFMVRASGLLADLHQLLITVTMATAPQVIEFFMTLFCNTTRIVLLMERVPWRLLVQVYTIVTATLNNSSPPGRTAVCELLEKLQEPVAYMQELFQPISSRVSQILELAVSAVLDHVPTARVLECSSVFDVSRLGQTQLGITGLSLQRTYSFLQRLDDFRSWAQLGFLACPAALQGVNAQNLLAALLRDSFLLPVFGDVVLPLHSMYQHHVTPALEQLVSVLLDSSSNKATKQQQLQDARQLVGKCYQAAVEAAEAEHAARRRYICRVLQDLLACLEDDASLLPEALPMALAAQAYAKSELLWYFRHVAEKLPGASAAAGSGASKLGLPLLAEKPSGPQLTEDAHVVTLVAATTAVYDLLEEHQEVLQGCQLATMRALLEQQVLPETAAVLATADRNAQVIPTTGKDRVVPRILVPLVKAVVYPLAELAHAEDATLLLGRPESPVQYQQADSSMRRQSTTTDASSAAARDSEGGSEAAAAGEAVSSVGGSSGGATTASTARVSSTDEAALATTGAAVSTSSHPAAVLQAVQQSMVYLTMLLSSRNLWMRPAVLEAPAQDPQYLEAIHRLLELFPFATAFLPALERSCCLNHLAFYQDKLLRLQRHVLAASSLAAREALAGCPSLIKVLHWFEHNLPVVAADGDGGRDYGAEAKLLACRLLEEQCGTVALMLTSMSKELRNGLYVTHSSAGFKFSKRASSFADSAAADTAAARDMDAAPVSCRGAGLPGATQLAGGAAAASVRSRAVALAHALDRVGPVRVSSDRLVMPVEYLRAALQQCLLLQINEMVMASDVPPVPSQLVRILHDLLWATAELHQVLCIDVRPELWQVLLNHAQPDWVLPPTCTPSASASKQGPMAGAAPQLARASRIEDGQQDGFDGPGDAATQGAAGEACSGSGIPVQLHGMVLAYGEWYVNHVVRDGRGLGVLYAPQLRRFTCVRGAQELIQTRTSLQELTALLQMFGSYAALKLAELSEGVVLDCLSQLDECLARWKELLDPVTMAVVRDDSCADAVAAACAGLADEGQVLTQARQLSRCLAFRQLLGEALAQALGSTFPVVAATVDAVASNVALDVVGSRAGGCADDAAAAAAAAGGVLRDVSALAGGSELVAGRHLCDVFELPRPGLQGVGSPAVADPIVVNTLVGSNNYERYKAWFNLPSLLGLTLNSATISTTSLALAEHSMANELHALVHAAKCLALAQQQAANRVLTCGSRFLHPEAEDQAGDMLACFAKVAATTLYGRNDAVGVRTVKQLLLESLACPQLPASQLSDAWLPTTRLQSGLCQASL</sequence>
<organism evidence="3 4">
    <name type="scientific">Tetradesmus obliquus</name>
    <name type="common">Green alga</name>
    <name type="synonym">Acutodesmus obliquus</name>
    <dbReference type="NCBI Taxonomy" id="3088"/>
    <lineage>
        <taxon>Eukaryota</taxon>
        <taxon>Viridiplantae</taxon>
        <taxon>Chlorophyta</taxon>
        <taxon>core chlorophytes</taxon>
        <taxon>Chlorophyceae</taxon>
        <taxon>CS clade</taxon>
        <taxon>Sphaeropleales</taxon>
        <taxon>Scenedesmaceae</taxon>
        <taxon>Tetradesmus</taxon>
    </lineage>
</organism>
<proteinExistence type="inferred from homology"/>
<evidence type="ECO:0000313" key="3">
    <source>
        <dbReference type="EMBL" id="SZX59636.1"/>
    </source>
</evidence>
<reference evidence="3 4" key="1">
    <citation type="submission" date="2016-10" db="EMBL/GenBank/DDBJ databases">
        <authorList>
            <person name="Cai Z."/>
        </authorList>
    </citation>
    <scope>NUCLEOTIDE SEQUENCE [LARGE SCALE GENOMIC DNA]</scope>
</reference>
<comment type="similarity">
    <text evidence="1">Belongs to the HEM-1/HEM-2 family.</text>
</comment>
<dbReference type="PANTHER" id="PTHR12093:SF10">
    <property type="entry name" value="MEMBRANE-ASSOCIATED PROTEIN HEM"/>
    <property type="match status" value="1"/>
</dbReference>
<name>A0A383V5I6_TETOB</name>
<dbReference type="GO" id="GO:0016477">
    <property type="term" value="P:cell migration"/>
    <property type="evidence" value="ECO:0007669"/>
    <property type="project" value="TreeGrafter"/>
</dbReference>
<keyword evidence="4" id="KW-1185">Reference proteome</keyword>
<gene>
    <name evidence="3" type="ORF">BQ4739_LOCUS239</name>
</gene>
<evidence type="ECO:0000313" key="4">
    <source>
        <dbReference type="Proteomes" id="UP000256970"/>
    </source>
</evidence>
<feature type="compositionally biased region" description="Low complexity" evidence="2">
    <location>
        <begin position="588"/>
        <end position="632"/>
    </location>
</feature>
<feature type="region of interest" description="Disordered" evidence="2">
    <location>
        <begin position="575"/>
        <end position="632"/>
    </location>
</feature>
<feature type="region of interest" description="Disordered" evidence="2">
    <location>
        <begin position="974"/>
        <end position="995"/>
    </location>
</feature>
<dbReference type="Proteomes" id="UP000256970">
    <property type="component" value="Unassembled WGS sequence"/>
</dbReference>
<dbReference type="GO" id="GO:0000902">
    <property type="term" value="P:cell morphogenesis"/>
    <property type="evidence" value="ECO:0007669"/>
    <property type="project" value="TreeGrafter"/>
</dbReference>
<evidence type="ECO:0000256" key="1">
    <source>
        <dbReference type="ARBA" id="ARBA00037947"/>
    </source>
</evidence>
<dbReference type="Pfam" id="PF09735">
    <property type="entry name" value="Nckap1"/>
    <property type="match status" value="2"/>
</dbReference>
<accession>A0A383V5I6</accession>